<dbReference type="InterPro" id="IPR036388">
    <property type="entry name" value="WH-like_DNA-bd_sf"/>
</dbReference>
<dbReference type="Proteomes" id="UP000539372">
    <property type="component" value="Unassembled WGS sequence"/>
</dbReference>
<gene>
    <name evidence="2" type="ORF">HH303_08800</name>
</gene>
<sequence length="169" mass="18871">MSKNRIVASAHLVSEQAAELSEYEYGLMVGWNAFQRWITRCMAAAGYGDLSSLDIMVLHSANHRDRVKRLADICFTLNVEDTHTVNYALKKLLKADLVVAEKRGKEVFYQTSEAGREACRKYREVREACLVDAFQALGGVNPDDIHDTARTLRALSGLYDQAARSATSL</sequence>
<accession>A0A7Y0DZR2</accession>
<dbReference type="SUPFAM" id="SSF46785">
    <property type="entry name" value="Winged helix' DNA-binding domain"/>
    <property type="match status" value="1"/>
</dbReference>
<dbReference type="GO" id="GO:0003700">
    <property type="term" value="F:DNA-binding transcription factor activity"/>
    <property type="evidence" value="ECO:0007669"/>
    <property type="project" value="InterPro"/>
</dbReference>
<feature type="domain" description="HTH marR-type" evidence="1">
    <location>
        <begin position="50"/>
        <end position="115"/>
    </location>
</feature>
<evidence type="ECO:0000313" key="2">
    <source>
        <dbReference type="EMBL" id="NMM44577.1"/>
    </source>
</evidence>
<keyword evidence="2" id="KW-0238">DNA-binding</keyword>
<dbReference type="GO" id="GO:0003677">
    <property type="term" value="F:DNA binding"/>
    <property type="evidence" value="ECO:0007669"/>
    <property type="project" value="UniProtKB-KW"/>
</dbReference>
<dbReference type="Pfam" id="PF13463">
    <property type="entry name" value="HTH_27"/>
    <property type="match status" value="1"/>
</dbReference>
<dbReference type="EMBL" id="JABBNT010000002">
    <property type="protein sequence ID" value="NMM44577.1"/>
    <property type="molecule type" value="Genomic_DNA"/>
</dbReference>
<proteinExistence type="predicted"/>
<protein>
    <submittedName>
        <fullName evidence="2">Winged helix DNA-binding protein</fullName>
    </submittedName>
</protein>
<dbReference type="RefSeq" id="WP_169624869.1">
    <property type="nucleotide sequence ID" value="NZ_JABBNT010000002.1"/>
</dbReference>
<evidence type="ECO:0000259" key="1">
    <source>
        <dbReference type="Pfam" id="PF13463"/>
    </source>
</evidence>
<dbReference type="InterPro" id="IPR000835">
    <property type="entry name" value="HTH_MarR-typ"/>
</dbReference>
<dbReference type="InterPro" id="IPR036390">
    <property type="entry name" value="WH_DNA-bd_sf"/>
</dbReference>
<dbReference type="Gene3D" id="1.10.10.10">
    <property type="entry name" value="Winged helix-like DNA-binding domain superfamily/Winged helix DNA-binding domain"/>
    <property type="match status" value="1"/>
</dbReference>
<dbReference type="InterPro" id="IPR014601">
    <property type="entry name" value="Trans_reg_MarR_HTH"/>
</dbReference>
<evidence type="ECO:0000313" key="3">
    <source>
        <dbReference type="Proteomes" id="UP000539372"/>
    </source>
</evidence>
<organism evidence="2 3">
    <name type="scientific">Pacificispira spongiicola</name>
    <dbReference type="NCBI Taxonomy" id="2729598"/>
    <lineage>
        <taxon>Bacteria</taxon>
        <taxon>Pseudomonadati</taxon>
        <taxon>Pseudomonadota</taxon>
        <taxon>Alphaproteobacteria</taxon>
        <taxon>Rhodospirillales</taxon>
        <taxon>Rhodospirillaceae</taxon>
        <taxon>Pacificispira</taxon>
    </lineage>
</organism>
<dbReference type="AlphaFoldDB" id="A0A7Y0DZR2"/>
<comment type="caution">
    <text evidence="2">The sequence shown here is derived from an EMBL/GenBank/DDBJ whole genome shotgun (WGS) entry which is preliminary data.</text>
</comment>
<dbReference type="PIRSF" id="PIRSF036158">
    <property type="entry name" value="UCP036158_MarR"/>
    <property type="match status" value="1"/>
</dbReference>
<keyword evidence="3" id="KW-1185">Reference proteome</keyword>
<name>A0A7Y0DZR2_9PROT</name>
<reference evidence="2 3" key="1">
    <citation type="submission" date="2020-04" db="EMBL/GenBank/DDBJ databases">
        <title>Rhodospirillaceae bacterium KN72 isolated from deep sea.</title>
        <authorList>
            <person name="Zhang D.-C."/>
        </authorList>
    </citation>
    <scope>NUCLEOTIDE SEQUENCE [LARGE SCALE GENOMIC DNA]</scope>
    <source>
        <strain evidence="2 3">KN72</strain>
    </source>
</reference>